<dbReference type="OrthoDB" id="40902at2759"/>
<dbReference type="Proteomes" id="UP000636800">
    <property type="component" value="Unassembled WGS sequence"/>
</dbReference>
<protein>
    <submittedName>
        <fullName evidence="2">Uncharacterized protein</fullName>
    </submittedName>
</protein>
<feature type="region of interest" description="Disordered" evidence="1">
    <location>
        <begin position="1"/>
        <end position="28"/>
    </location>
</feature>
<name>A0A835Q5D0_VANPL</name>
<sequence>MESCEDQSGVAIQDTGYRGGERGGESTSYREFHGRVATVLASGLDFLGF</sequence>
<gene>
    <name evidence="2" type="ORF">HPP92_018236</name>
</gene>
<dbReference type="EMBL" id="JADCNL010000009">
    <property type="protein sequence ID" value="KAG0466656.1"/>
    <property type="molecule type" value="Genomic_DNA"/>
</dbReference>
<comment type="caution">
    <text evidence="2">The sequence shown here is derived from an EMBL/GenBank/DDBJ whole genome shotgun (WGS) entry which is preliminary data.</text>
</comment>
<accession>A0A835Q5D0</accession>
<evidence type="ECO:0000313" key="3">
    <source>
        <dbReference type="Proteomes" id="UP000636800"/>
    </source>
</evidence>
<evidence type="ECO:0000313" key="2">
    <source>
        <dbReference type="EMBL" id="KAG0466656.1"/>
    </source>
</evidence>
<feature type="compositionally biased region" description="Basic and acidic residues" evidence="1">
    <location>
        <begin position="19"/>
        <end position="28"/>
    </location>
</feature>
<reference evidence="2 3" key="1">
    <citation type="journal article" date="2020" name="Nat. Food">
        <title>A phased Vanilla planifolia genome enables genetic improvement of flavour and production.</title>
        <authorList>
            <person name="Hasing T."/>
            <person name="Tang H."/>
            <person name="Brym M."/>
            <person name="Khazi F."/>
            <person name="Huang T."/>
            <person name="Chambers A.H."/>
        </authorList>
    </citation>
    <scope>NUCLEOTIDE SEQUENCE [LARGE SCALE GENOMIC DNA]</scope>
    <source>
        <tissue evidence="2">Leaf</tissue>
    </source>
</reference>
<proteinExistence type="predicted"/>
<evidence type="ECO:0000256" key="1">
    <source>
        <dbReference type="SAM" id="MobiDB-lite"/>
    </source>
</evidence>
<dbReference type="AlphaFoldDB" id="A0A835Q5D0"/>
<keyword evidence="3" id="KW-1185">Reference proteome</keyword>
<organism evidence="2 3">
    <name type="scientific">Vanilla planifolia</name>
    <name type="common">Vanilla</name>
    <dbReference type="NCBI Taxonomy" id="51239"/>
    <lineage>
        <taxon>Eukaryota</taxon>
        <taxon>Viridiplantae</taxon>
        <taxon>Streptophyta</taxon>
        <taxon>Embryophyta</taxon>
        <taxon>Tracheophyta</taxon>
        <taxon>Spermatophyta</taxon>
        <taxon>Magnoliopsida</taxon>
        <taxon>Liliopsida</taxon>
        <taxon>Asparagales</taxon>
        <taxon>Orchidaceae</taxon>
        <taxon>Vanilloideae</taxon>
        <taxon>Vanilleae</taxon>
        <taxon>Vanilla</taxon>
    </lineage>
</organism>